<dbReference type="GO" id="GO:0004375">
    <property type="term" value="F:glycine dehydrogenase (decarboxylating) activity"/>
    <property type="evidence" value="ECO:0007669"/>
    <property type="project" value="UniProtKB-UniRule"/>
</dbReference>
<dbReference type="PANTHER" id="PTHR11773">
    <property type="entry name" value="GLYCINE DEHYDROGENASE, DECARBOXYLATING"/>
    <property type="match status" value="1"/>
</dbReference>
<proteinExistence type="inferred from homology"/>
<comment type="caution">
    <text evidence="11">The sequence shown here is derived from an EMBL/GenBank/DDBJ whole genome shotgun (WGS) entry which is preliminary data.</text>
</comment>
<evidence type="ECO:0000256" key="2">
    <source>
        <dbReference type="ARBA" id="ARBA00010756"/>
    </source>
</evidence>
<name>A0AAN5YTG3_ASPLE</name>
<dbReference type="HAMAP" id="MF_00711">
    <property type="entry name" value="GcvP"/>
    <property type="match status" value="1"/>
</dbReference>
<keyword evidence="7" id="KW-0496">Mitochondrion</keyword>
<keyword evidence="3 6" id="KW-0663">Pyridoxal phosphate</keyword>
<feature type="domain" description="Glycine dehydrogenase C-terminal" evidence="10">
    <location>
        <begin position="881"/>
        <end position="1002"/>
    </location>
</feature>
<sequence length="1060" mass="115356">MAASWCALRGTRQLALRTRLRASPASISLRKASPSPVLATRRYLNTTTQATPASRRAVYTSSVADHGDPHPRDLFQPLDTFPRRHIGPSPEAAQEMLAALDPPVASLDEFVKQVLPADILSKKDLAVTPPSAAINLPRSSVHGGLGETDMLKLLETYRKQIDISGKTYLGTGYYPTIVPPVILRNILENPAWYTSYTPYQPEISQGRLESLLNFQTLTADLTGLPFANASVLDEATAAAEAMTMSLATLPMAKQKKPGKAYVVSDLCHPQTIAVMRSRAEGFGINLVVGDIMANDFELVKKQGDNLIGVLAQYPDTEGGVYDFQALSDSIHAAGGTFSVATDLLALTLLKAPGEFGADIAFGNAQRFGVPMGFGGPHAAFFACADKYKRKVPGRVVGVSKDRLGNRALRLALQTREQHIRREKATSNICTAQALLANMSAMYAVYHGPVGLKSIAQRVMAMTSTLQEKLTALGYNVPVKGGAVFDTLSVEFASSQEADALIAAAREQNIFLRRVSSTKVGISLDETVGREEVKSLLQVFSKHAGKGEVELAEEIGIKSIPPNLERTSAYLTHPVFNTHHSETEMLRYIRHLESKDLSLAHSMIPLGSCTMKLNATTEMIPVSWPEFSQMHPFMPADRAKGYTQMIDDLEQQLAEITGMAEITVQPNSGAQGEFAGLRVIKKYLEAKGDEKRNICLIPVSAHGTNPASAAMAGMRVVSIKCDTKTGNLDLADLKAKCEKHKDELAAIMITYPSTFGVYEPGVKEACEIVHQHGGQVYMDGANMNAQIGLCSPGEIGADVCHLNLHKTFCIPHGGGGPGVGPIGVAEHLRPFLPSHPASEYLQSKRGETSSPPISAAPWGSASILPITFNYINMMGAKGLTHATKITLLNANYILSRLKPHYPILYTNDNGRCAHEFILDVRKFKDTCGIEAIDIAKRLQDYGFHAPTMSWPVANTLMIEPTESENKAELDRFCDALISIRKEIAAVESGEQPREGNVLKNSPHTQRDLLSSEWNRPYSREAAAYPLPYLVEKKFWPSVTRVDDAYGDQNLFCTCGPVDETD</sequence>
<dbReference type="NCBIfam" id="NF003346">
    <property type="entry name" value="PRK04366.1"/>
    <property type="match status" value="1"/>
</dbReference>
<dbReference type="Gene3D" id="3.40.640.10">
    <property type="entry name" value="Type I PLP-dependent aspartate aminotransferase-like (Major domain)"/>
    <property type="match status" value="2"/>
</dbReference>
<dbReference type="Pfam" id="PF02347">
    <property type="entry name" value="GDC-P"/>
    <property type="match status" value="2"/>
</dbReference>
<comment type="function">
    <text evidence="7">The glycine cleavage system catalyzes the degradation of glycine.</text>
</comment>
<dbReference type="InterPro" id="IPR015424">
    <property type="entry name" value="PyrdxlP-dep_Trfase"/>
</dbReference>
<evidence type="ECO:0000256" key="3">
    <source>
        <dbReference type="ARBA" id="ARBA00022898"/>
    </source>
</evidence>
<accession>A0AAN5YTG3</accession>
<evidence type="ECO:0000256" key="7">
    <source>
        <dbReference type="RuleBase" id="RU364056"/>
    </source>
</evidence>
<evidence type="ECO:0000256" key="8">
    <source>
        <dbReference type="SAM" id="MobiDB-lite"/>
    </source>
</evidence>
<keyword evidence="7" id="KW-0809">Transit peptide</keyword>
<comment type="catalytic activity">
    <reaction evidence="5 7">
        <text>N(6)-[(R)-lipoyl]-L-lysyl-[glycine-cleavage complex H protein] + glycine + H(+) = N(6)-[(R)-S(8)-aminomethyldihydrolipoyl]-L-lysyl-[glycine-cleavage complex H protein] + CO2</text>
        <dbReference type="Rhea" id="RHEA:24304"/>
        <dbReference type="Rhea" id="RHEA-COMP:10494"/>
        <dbReference type="Rhea" id="RHEA-COMP:10495"/>
        <dbReference type="ChEBI" id="CHEBI:15378"/>
        <dbReference type="ChEBI" id="CHEBI:16526"/>
        <dbReference type="ChEBI" id="CHEBI:57305"/>
        <dbReference type="ChEBI" id="CHEBI:83099"/>
        <dbReference type="ChEBI" id="CHEBI:83143"/>
        <dbReference type="EC" id="1.4.4.2"/>
    </reaction>
</comment>
<comment type="subunit">
    <text evidence="7">The glycine cleavage system is composed of four proteins: P, T, L and H.</text>
</comment>
<dbReference type="Pfam" id="PF21478">
    <property type="entry name" value="GcvP2_C"/>
    <property type="match status" value="1"/>
</dbReference>
<dbReference type="FunFam" id="3.40.640.10:FF:000007">
    <property type="entry name" value="glycine dehydrogenase (Decarboxylating), mitochondrial"/>
    <property type="match status" value="1"/>
</dbReference>
<feature type="domain" description="Glycine cleavage system P-protein N-terminal" evidence="9">
    <location>
        <begin position="557"/>
        <end position="830"/>
    </location>
</feature>
<dbReference type="GO" id="GO:0030170">
    <property type="term" value="F:pyridoxal phosphate binding"/>
    <property type="evidence" value="ECO:0007669"/>
    <property type="project" value="TreeGrafter"/>
</dbReference>
<keyword evidence="4 7" id="KW-0560">Oxidoreductase</keyword>
<dbReference type="FunFam" id="3.90.1150.10:FF:000007">
    <property type="entry name" value="Glycine dehydrogenase (decarboxylating), mitochondrial"/>
    <property type="match status" value="1"/>
</dbReference>
<dbReference type="InterPro" id="IPR015421">
    <property type="entry name" value="PyrdxlP-dep_Trfase_major"/>
</dbReference>
<dbReference type="GO" id="GO:0005960">
    <property type="term" value="C:glycine cleavage complex"/>
    <property type="evidence" value="ECO:0007669"/>
    <property type="project" value="TreeGrafter"/>
</dbReference>
<evidence type="ECO:0000256" key="6">
    <source>
        <dbReference type="PIRSR" id="PIRSR603437-50"/>
    </source>
</evidence>
<dbReference type="InterPro" id="IPR049316">
    <property type="entry name" value="GDC-P_C"/>
</dbReference>
<dbReference type="AlphaFoldDB" id="A0AAN5YTG3"/>
<dbReference type="FunFam" id="3.40.640.10:FF:000005">
    <property type="entry name" value="Glycine dehydrogenase (decarboxylating), mitochondrial"/>
    <property type="match status" value="1"/>
</dbReference>
<dbReference type="NCBIfam" id="TIGR00461">
    <property type="entry name" value="gcvP"/>
    <property type="match status" value="1"/>
</dbReference>
<feature type="compositionally biased region" description="Polar residues" evidence="8">
    <location>
        <begin position="997"/>
        <end position="1010"/>
    </location>
</feature>
<dbReference type="EC" id="1.4.4.2" evidence="7"/>
<dbReference type="InterPro" id="IPR020581">
    <property type="entry name" value="GDC_P"/>
</dbReference>
<dbReference type="InterPro" id="IPR015422">
    <property type="entry name" value="PyrdxlP-dep_Trfase_small"/>
</dbReference>
<comment type="similarity">
    <text evidence="2 7">Belongs to the GcvP family.</text>
</comment>
<dbReference type="Gene3D" id="3.90.1150.10">
    <property type="entry name" value="Aspartate Aminotransferase, domain 1"/>
    <property type="match status" value="2"/>
</dbReference>
<organism evidence="11 12">
    <name type="scientific">Aspergillus lentulus</name>
    <dbReference type="NCBI Taxonomy" id="293939"/>
    <lineage>
        <taxon>Eukaryota</taxon>
        <taxon>Fungi</taxon>
        <taxon>Dikarya</taxon>
        <taxon>Ascomycota</taxon>
        <taxon>Pezizomycotina</taxon>
        <taxon>Eurotiomycetes</taxon>
        <taxon>Eurotiomycetidae</taxon>
        <taxon>Eurotiales</taxon>
        <taxon>Aspergillaceae</taxon>
        <taxon>Aspergillus</taxon>
        <taxon>Aspergillus subgen. Fumigati</taxon>
    </lineage>
</organism>
<feature type="region of interest" description="Disordered" evidence="8">
    <location>
        <begin position="989"/>
        <end position="1010"/>
    </location>
</feature>
<evidence type="ECO:0000313" key="12">
    <source>
        <dbReference type="Proteomes" id="UP000649114"/>
    </source>
</evidence>
<dbReference type="CDD" id="cd00613">
    <property type="entry name" value="GDC-P"/>
    <property type="match status" value="2"/>
</dbReference>
<dbReference type="GO" id="GO:0005739">
    <property type="term" value="C:mitochondrion"/>
    <property type="evidence" value="ECO:0007669"/>
    <property type="project" value="UniProtKB-SubCell"/>
</dbReference>
<evidence type="ECO:0000256" key="4">
    <source>
        <dbReference type="ARBA" id="ARBA00023002"/>
    </source>
</evidence>
<evidence type="ECO:0000259" key="10">
    <source>
        <dbReference type="Pfam" id="PF21478"/>
    </source>
</evidence>
<comment type="cofactor">
    <cofactor evidence="1 6 7">
        <name>pyridoxal 5'-phosphate</name>
        <dbReference type="ChEBI" id="CHEBI:597326"/>
    </cofactor>
</comment>
<comment type="subcellular location">
    <subcellularLocation>
        <location evidence="7">Mitochondrion</location>
    </subcellularLocation>
</comment>
<reference evidence="11" key="1">
    <citation type="journal article" date="2020" name="bioRxiv">
        <title>Genomic and phenotypic heterogeneity of clinical isolates of the human pathogens Aspergillus fumigatus, Aspergillus lentulus and Aspergillus fumigatiaffinis.</title>
        <authorList>
            <person name="dos Santos R.A.C."/>
            <person name="Steenwyk J.L."/>
            <person name="Rivero-Menendez O."/>
            <person name="Mead M.E."/>
            <person name="Silva L.P."/>
            <person name="Bastos R.W."/>
            <person name="Alastruey-Izquierdo A."/>
            <person name="Goldman G.H."/>
            <person name="Rokas A."/>
        </authorList>
    </citation>
    <scope>NUCLEOTIDE SEQUENCE</scope>
    <source>
        <strain evidence="11">CNM-CM8927</strain>
    </source>
</reference>
<dbReference type="GO" id="GO:0019464">
    <property type="term" value="P:glycine decarboxylation via glycine cleavage system"/>
    <property type="evidence" value="ECO:0007669"/>
    <property type="project" value="TreeGrafter"/>
</dbReference>
<dbReference type="SUPFAM" id="SSF53383">
    <property type="entry name" value="PLP-dependent transferases"/>
    <property type="match status" value="2"/>
</dbReference>
<gene>
    <name evidence="11" type="ORF">CNMCM8927_001858</name>
</gene>
<evidence type="ECO:0000256" key="5">
    <source>
        <dbReference type="ARBA" id="ARBA00049026"/>
    </source>
</evidence>
<evidence type="ECO:0000259" key="9">
    <source>
        <dbReference type="Pfam" id="PF02347"/>
    </source>
</evidence>
<evidence type="ECO:0000313" key="11">
    <source>
        <dbReference type="EMBL" id="KAF4207968.1"/>
    </source>
</evidence>
<dbReference type="PANTHER" id="PTHR11773:SF1">
    <property type="entry name" value="GLYCINE DEHYDROGENASE (DECARBOXYLATING), MITOCHONDRIAL"/>
    <property type="match status" value="1"/>
</dbReference>
<dbReference type="InterPro" id="IPR003437">
    <property type="entry name" value="GcvP"/>
</dbReference>
<dbReference type="EMBL" id="JAAAPU010000014">
    <property type="protein sequence ID" value="KAF4207968.1"/>
    <property type="molecule type" value="Genomic_DNA"/>
</dbReference>
<dbReference type="InterPro" id="IPR049315">
    <property type="entry name" value="GDC-P_N"/>
</dbReference>
<protein>
    <recommendedName>
        <fullName evidence="7">Glycine cleavage system P protein</fullName>
        <ecNumber evidence="7">1.4.4.2</ecNumber>
    </recommendedName>
</protein>
<feature type="domain" description="Glycine cleavage system P-protein N-terminal" evidence="9">
    <location>
        <begin position="83"/>
        <end position="539"/>
    </location>
</feature>
<dbReference type="GO" id="GO:0016594">
    <property type="term" value="F:glycine binding"/>
    <property type="evidence" value="ECO:0007669"/>
    <property type="project" value="TreeGrafter"/>
</dbReference>
<reference evidence="11" key="2">
    <citation type="submission" date="2020-04" db="EMBL/GenBank/DDBJ databases">
        <authorList>
            <person name="Santos R.A.C."/>
            <person name="Steenwyk J.L."/>
            <person name="Rivero-Menendez O."/>
            <person name="Mead M.E."/>
            <person name="Silva L.P."/>
            <person name="Bastos R.W."/>
            <person name="Alastruey-Izquierdo A."/>
            <person name="Goldman G.H."/>
            <person name="Rokas A."/>
        </authorList>
    </citation>
    <scope>NUCLEOTIDE SEQUENCE</scope>
    <source>
        <strain evidence="11">CNM-CM8927</strain>
    </source>
</reference>
<dbReference type="Proteomes" id="UP000649114">
    <property type="component" value="Unassembled WGS sequence"/>
</dbReference>
<evidence type="ECO:0000256" key="1">
    <source>
        <dbReference type="ARBA" id="ARBA00001933"/>
    </source>
</evidence>
<feature type="modified residue" description="N6-(pyridoxal phosphate)lysine" evidence="6">
    <location>
        <position position="805"/>
    </location>
</feature>